<gene>
    <name evidence="1" type="ORF">UFOVP429_2</name>
    <name evidence="2" type="ORF">UFOVP696_11</name>
</gene>
<dbReference type="EMBL" id="LR796484">
    <property type="protein sequence ID" value="CAB4146898.1"/>
    <property type="molecule type" value="Genomic_DNA"/>
</dbReference>
<evidence type="ECO:0000313" key="2">
    <source>
        <dbReference type="EMBL" id="CAB4158115.1"/>
    </source>
</evidence>
<protein>
    <submittedName>
        <fullName evidence="1">Uncharacterized protein</fullName>
    </submittedName>
</protein>
<dbReference type="EMBL" id="LR796666">
    <property type="protein sequence ID" value="CAB4158115.1"/>
    <property type="molecule type" value="Genomic_DNA"/>
</dbReference>
<name>A0A6J5MK05_9CAUD</name>
<accession>A0A6J5MK05</accession>
<evidence type="ECO:0000313" key="1">
    <source>
        <dbReference type="EMBL" id="CAB4146898.1"/>
    </source>
</evidence>
<sequence length="195" mass="20454">MAIRSLKTGALSRSALAGNPVIMPNSYESIASATGNGSSSIFTFSSIPSTYSHLQIRMISRGVRSLSAEQLYIRVNGDGGNNYTYHYLFADGSGVGVGANANVSVYFAAQFPAGTENANVYLSSVIDLLDYTSTNKHKVMKALNGYDNNANTGLLSSQVWFSSGVWMNSAAVTSISVLSNGAFASGTSIGLYGVN</sequence>
<proteinExistence type="predicted"/>
<organism evidence="1">
    <name type="scientific">uncultured Caudovirales phage</name>
    <dbReference type="NCBI Taxonomy" id="2100421"/>
    <lineage>
        <taxon>Viruses</taxon>
        <taxon>Duplodnaviria</taxon>
        <taxon>Heunggongvirae</taxon>
        <taxon>Uroviricota</taxon>
        <taxon>Caudoviricetes</taxon>
        <taxon>Peduoviridae</taxon>
        <taxon>Maltschvirus</taxon>
        <taxon>Maltschvirus maltsch</taxon>
    </lineage>
</organism>
<reference evidence="1" key="1">
    <citation type="submission" date="2020-04" db="EMBL/GenBank/DDBJ databases">
        <authorList>
            <person name="Chiriac C."/>
            <person name="Salcher M."/>
            <person name="Ghai R."/>
            <person name="Kavagutti S V."/>
        </authorList>
    </citation>
    <scope>NUCLEOTIDE SEQUENCE</scope>
</reference>